<dbReference type="InterPro" id="IPR031152">
    <property type="entry name" value="PLXDC"/>
</dbReference>
<evidence type="ECO:0000256" key="1">
    <source>
        <dbReference type="ARBA" id="ARBA00004479"/>
    </source>
</evidence>
<keyword evidence="3" id="KW-0732">Signal</keyword>
<dbReference type="EMBL" id="CADEPI010000557">
    <property type="protein sequence ID" value="CAB3387277.1"/>
    <property type="molecule type" value="Genomic_DNA"/>
</dbReference>
<dbReference type="GO" id="GO:0016020">
    <property type="term" value="C:membrane"/>
    <property type="evidence" value="ECO:0007669"/>
    <property type="project" value="UniProtKB-SubCell"/>
</dbReference>
<evidence type="ECO:0000256" key="4">
    <source>
        <dbReference type="ARBA" id="ARBA00022989"/>
    </source>
</evidence>
<sequence length="251" mass="29051">MNNGEFGEVKINDHFEKVFEDALKAKEAWLDMQTATKLRFHWSAPSPGYDNHFPLYRLGRLRYFASFSLQFETIFYGYASNKVWVSLKGFISLEMDTAEKCYNYVAPLMAKWLYADYSSVNHISSNTSPTIQWRNLHLSLKDKLPFSFQLTLLNNGSIQFTYKIPSTKHNLHAQLPNTLMVSIGVSDSAELSKLADRRVLYGTIENHQEPQTDVKVWDVYEISRIVGRSDDYQKAQKILDESDLPKVKIKF</sequence>
<evidence type="ECO:0000313" key="5">
    <source>
        <dbReference type="EMBL" id="CAB3387277.1"/>
    </source>
</evidence>
<evidence type="ECO:0000256" key="3">
    <source>
        <dbReference type="ARBA" id="ARBA00022729"/>
    </source>
</evidence>
<organism evidence="5 6">
    <name type="scientific">Cloeon dipterum</name>
    <dbReference type="NCBI Taxonomy" id="197152"/>
    <lineage>
        <taxon>Eukaryota</taxon>
        <taxon>Metazoa</taxon>
        <taxon>Ecdysozoa</taxon>
        <taxon>Arthropoda</taxon>
        <taxon>Hexapoda</taxon>
        <taxon>Insecta</taxon>
        <taxon>Pterygota</taxon>
        <taxon>Palaeoptera</taxon>
        <taxon>Ephemeroptera</taxon>
        <taxon>Pisciforma</taxon>
        <taxon>Baetidae</taxon>
        <taxon>Cloeon</taxon>
    </lineage>
</organism>
<gene>
    <name evidence="5" type="ORF">CLODIP_2_CD11200</name>
</gene>
<accession>A0A8S1DXY6</accession>
<evidence type="ECO:0000313" key="6">
    <source>
        <dbReference type="Proteomes" id="UP000494165"/>
    </source>
</evidence>
<dbReference type="Proteomes" id="UP000494165">
    <property type="component" value="Unassembled WGS sequence"/>
</dbReference>
<dbReference type="PANTHER" id="PTHR13055:SF12">
    <property type="entry name" value="LD40707P"/>
    <property type="match status" value="1"/>
</dbReference>
<keyword evidence="4" id="KW-0472">Membrane</keyword>
<keyword evidence="2" id="KW-0812">Transmembrane</keyword>
<evidence type="ECO:0000256" key="2">
    <source>
        <dbReference type="ARBA" id="ARBA00022692"/>
    </source>
</evidence>
<comment type="caution">
    <text evidence="5">The sequence shown here is derived from an EMBL/GenBank/DDBJ whole genome shotgun (WGS) entry which is preliminary data.</text>
</comment>
<protein>
    <submittedName>
        <fullName evidence="5">Uncharacterized protein</fullName>
    </submittedName>
</protein>
<reference evidence="5 6" key="1">
    <citation type="submission" date="2020-04" db="EMBL/GenBank/DDBJ databases">
        <authorList>
            <person name="Alioto T."/>
            <person name="Alioto T."/>
            <person name="Gomez Garrido J."/>
        </authorList>
    </citation>
    <scope>NUCLEOTIDE SEQUENCE [LARGE SCALE GENOMIC DNA]</scope>
</reference>
<proteinExistence type="predicted"/>
<name>A0A8S1DXY6_9INSE</name>
<keyword evidence="6" id="KW-1185">Reference proteome</keyword>
<dbReference type="PANTHER" id="PTHR13055">
    <property type="entry name" value="TUMOR ENDOTHELIAL MARKER 7 RELATED"/>
    <property type="match status" value="1"/>
</dbReference>
<comment type="subcellular location">
    <subcellularLocation>
        <location evidence="1">Membrane</location>
        <topology evidence="1">Single-pass type I membrane protein</topology>
    </subcellularLocation>
</comment>
<keyword evidence="4" id="KW-1133">Transmembrane helix</keyword>
<dbReference type="AlphaFoldDB" id="A0A8S1DXY6"/>